<feature type="transmembrane region" description="Helical" evidence="7">
    <location>
        <begin position="289"/>
        <end position="311"/>
    </location>
</feature>
<protein>
    <submittedName>
        <fullName evidence="9">ABC transporter permease</fullName>
    </submittedName>
</protein>
<evidence type="ECO:0000256" key="7">
    <source>
        <dbReference type="RuleBase" id="RU363032"/>
    </source>
</evidence>
<dbReference type="InterPro" id="IPR035906">
    <property type="entry name" value="MetI-like_sf"/>
</dbReference>
<keyword evidence="5 7" id="KW-1133">Transmembrane helix</keyword>
<accession>A0A3Q8XLP8</accession>
<reference evidence="9 10" key="1">
    <citation type="submission" date="2018-09" db="EMBL/GenBank/DDBJ databases">
        <title>Marinorhizobium profundi gen. nov., sp. nov., isolated from a deep-sea sediment sample from the New Britain Trench and proposal of Marinorhizobiaceae fam. nov. in the order Rhizobiales of the class Alphaproteobacteria.</title>
        <authorList>
            <person name="Cao J."/>
        </authorList>
    </citation>
    <scope>NUCLEOTIDE SEQUENCE [LARGE SCALE GENOMIC DNA]</scope>
    <source>
        <strain evidence="9 10">WS11</strain>
    </source>
</reference>
<comment type="similarity">
    <text evidence="7">Belongs to the binding-protein-dependent transport system permease family.</text>
</comment>
<evidence type="ECO:0000313" key="9">
    <source>
        <dbReference type="EMBL" id="AZN70484.1"/>
    </source>
</evidence>
<evidence type="ECO:0000256" key="3">
    <source>
        <dbReference type="ARBA" id="ARBA00022475"/>
    </source>
</evidence>
<organism evidence="9 10">
    <name type="scientific">Georhizobium profundi</name>
    <dbReference type="NCBI Taxonomy" id="2341112"/>
    <lineage>
        <taxon>Bacteria</taxon>
        <taxon>Pseudomonadati</taxon>
        <taxon>Pseudomonadota</taxon>
        <taxon>Alphaproteobacteria</taxon>
        <taxon>Hyphomicrobiales</taxon>
        <taxon>Rhizobiaceae</taxon>
        <taxon>Georhizobium</taxon>
    </lineage>
</organism>
<dbReference type="Proteomes" id="UP000268192">
    <property type="component" value="Chromosome"/>
</dbReference>
<feature type="transmembrane region" description="Helical" evidence="7">
    <location>
        <begin position="242"/>
        <end position="269"/>
    </location>
</feature>
<sequence>MIIHAIERILQTLVVLLVISFIAFMLITTLGDPIGLLLPPDATMAERNALIARLNLDQPVMQRFLSFVGGILQGDFGLSYRTQQDVGSMILERLPATAELALVSLLVTIVVAVPAGILCGVKPKALVSRAIMFFSIAGITLPNFVVGILLIAIFSVQLGWFPSFGRGSTVNLGGWTTGLLTASGWQAIILPAITLATFQMTFVIRMLRTQLMEVGQSEHIRFARARGLSETRIWFVYAIRNALLPTVTMLGLQLGNIIAFSVVTESVFAWPGLGSLFLQSVQAADIPVIAIYLIFVGAVYMVINLLVELSYPLIDPRLKRRNA</sequence>
<feature type="transmembrane region" description="Helical" evidence="7">
    <location>
        <begin position="133"/>
        <end position="160"/>
    </location>
</feature>
<dbReference type="Pfam" id="PF19300">
    <property type="entry name" value="BPD_transp_1_N"/>
    <property type="match status" value="1"/>
</dbReference>
<evidence type="ECO:0000256" key="6">
    <source>
        <dbReference type="ARBA" id="ARBA00023136"/>
    </source>
</evidence>
<keyword evidence="6 7" id="KW-0472">Membrane</keyword>
<evidence type="ECO:0000256" key="2">
    <source>
        <dbReference type="ARBA" id="ARBA00022448"/>
    </source>
</evidence>
<feature type="domain" description="ABC transmembrane type-1" evidence="8">
    <location>
        <begin position="94"/>
        <end position="307"/>
    </location>
</feature>
<dbReference type="Pfam" id="PF00528">
    <property type="entry name" value="BPD_transp_1"/>
    <property type="match status" value="1"/>
</dbReference>
<dbReference type="Gene3D" id="1.10.3720.10">
    <property type="entry name" value="MetI-like"/>
    <property type="match status" value="1"/>
</dbReference>
<proteinExistence type="inferred from homology"/>
<keyword evidence="2 7" id="KW-0813">Transport</keyword>
<evidence type="ECO:0000256" key="1">
    <source>
        <dbReference type="ARBA" id="ARBA00004651"/>
    </source>
</evidence>
<dbReference type="KEGG" id="abaw:D5400_03620"/>
<dbReference type="PROSITE" id="PS50928">
    <property type="entry name" value="ABC_TM1"/>
    <property type="match status" value="1"/>
</dbReference>
<dbReference type="RefSeq" id="WP_126007732.1">
    <property type="nucleotide sequence ID" value="NZ_CP032509.1"/>
</dbReference>
<evidence type="ECO:0000256" key="5">
    <source>
        <dbReference type="ARBA" id="ARBA00022989"/>
    </source>
</evidence>
<keyword evidence="10" id="KW-1185">Reference proteome</keyword>
<dbReference type="EMBL" id="CP032509">
    <property type="protein sequence ID" value="AZN70484.1"/>
    <property type="molecule type" value="Genomic_DNA"/>
</dbReference>
<dbReference type="AlphaFoldDB" id="A0A3Q8XLP8"/>
<feature type="transmembrane region" description="Helical" evidence="7">
    <location>
        <begin position="12"/>
        <end position="31"/>
    </location>
</feature>
<dbReference type="GO" id="GO:0055085">
    <property type="term" value="P:transmembrane transport"/>
    <property type="evidence" value="ECO:0007669"/>
    <property type="project" value="InterPro"/>
</dbReference>
<evidence type="ECO:0000256" key="4">
    <source>
        <dbReference type="ARBA" id="ARBA00022692"/>
    </source>
</evidence>
<keyword evidence="3" id="KW-1003">Cell membrane</keyword>
<dbReference type="SUPFAM" id="SSF161098">
    <property type="entry name" value="MetI-like"/>
    <property type="match status" value="1"/>
</dbReference>
<evidence type="ECO:0000313" key="10">
    <source>
        <dbReference type="Proteomes" id="UP000268192"/>
    </source>
</evidence>
<name>A0A3Q8XLP8_9HYPH</name>
<feature type="transmembrane region" description="Helical" evidence="7">
    <location>
        <begin position="180"/>
        <end position="204"/>
    </location>
</feature>
<dbReference type="GO" id="GO:0005886">
    <property type="term" value="C:plasma membrane"/>
    <property type="evidence" value="ECO:0007669"/>
    <property type="project" value="UniProtKB-SubCell"/>
</dbReference>
<keyword evidence="4 7" id="KW-0812">Transmembrane</keyword>
<dbReference type="PANTHER" id="PTHR43163:SF2">
    <property type="entry name" value="ABC TRANSPORTER PERMEASE PROTEIN"/>
    <property type="match status" value="1"/>
</dbReference>
<dbReference type="CDD" id="cd06261">
    <property type="entry name" value="TM_PBP2"/>
    <property type="match status" value="1"/>
</dbReference>
<dbReference type="OrthoDB" id="9807402at2"/>
<feature type="transmembrane region" description="Helical" evidence="7">
    <location>
        <begin position="100"/>
        <end position="121"/>
    </location>
</feature>
<evidence type="ECO:0000259" key="8">
    <source>
        <dbReference type="PROSITE" id="PS50928"/>
    </source>
</evidence>
<dbReference type="PANTHER" id="PTHR43163">
    <property type="entry name" value="DIPEPTIDE TRANSPORT SYSTEM PERMEASE PROTEIN DPPB-RELATED"/>
    <property type="match status" value="1"/>
</dbReference>
<dbReference type="InterPro" id="IPR045621">
    <property type="entry name" value="BPD_transp_1_N"/>
</dbReference>
<dbReference type="InterPro" id="IPR000515">
    <property type="entry name" value="MetI-like"/>
</dbReference>
<comment type="subcellular location">
    <subcellularLocation>
        <location evidence="1 7">Cell membrane</location>
        <topology evidence="1 7">Multi-pass membrane protein</topology>
    </subcellularLocation>
</comment>
<gene>
    <name evidence="9" type="ORF">D5400_03620</name>
</gene>